<reference evidence="1" key="1">
    <citation type="submission" date="2016-11" db="EMBL/GenBank/DDBJ databases">
        <authorList>
            <person name="Jaros S."/>
            <person name="Januszkiewicz K."/>
            <person name="Wedrychowicz H."/>
        </authorList>
    </citation>
    <scope>NUCLEOTIDE SEQUENCE [LARGE SCALE GENOMIC DNA]</scope>
    <source>
        <strain evidence="1">Y48</strain>
    </source>
</reference>
<proteinExistence type="predicted"/>
<evidence type="ECO:0000313" key="1">
    <source>
        <dbReference type="EMBL" id="APE34012.1"/>
    </source>
</evidence>
<name>A0A1J0VPP9_9NOCA</name>
<evidence type="ECO:0000313" key="2">
    <source>
        <dbReference type="Proteomes" id="UP000183810"/>
    </source>
</evidence>
<dbReference type="KEGG" id="nsl:BOX37_08545"/>
<accession>A0A1J0VPP9</accession>
<protein>
    <submittedName>
        <fullName evidence="1">Uncharacterized protein</fullName>
    </submittedName>
</protein>
<dbReference type="EMBL" id="CP018082">
    <property type="protein sequence ID" value="APE34012.1"/>
    <property type="molecule type" value="Genomic_DNA"/>
</dbReference>
<dbReference type="Proteomes" id="UP000183810">
    <property type="component" value="Chromosome"/>
</dbReference>
<dbReference type="AlphaFoldDB" id="A0A1J0VPP9"/>
<keyword evidence="2" id="KW-1185">Reference proteome</keyword>
<gene>
    <name evidence="1" type="ORF">BOX37_08545</name>
</gene>
<organism evidence="1 2">
    <name type="scientific">Nocardia mangyaensis</name>
    <dbReference type="NCBI Taxonomy" id="2213200"/>
    <lineage>
        <taxon>Bacteria</taxon>
        <taxon>Bacillati</taxon>
        <taxon>Actinomycetota</taxon>
        <taxon>Actinomycetes</taxon>
        <taxon>Mycobacteriales</taxon>
        <taxon>Nocardiaceae</taxon>
        <taxon>Nocardia</taxon>
    </lineage>
</organism>
<sequence length="160" mass="16561">MKAGTAFPVVGNEGAYNVFIVARAAFSAAACASWSAATVAGLRRPGMIIDVGSSGFGAATADEATGGGTASRVASAAHAAASSRSDTVENTSAICLVAPPSAPTAVRAASPLWPFHSPSFINPRIEICRDMDRSDNRVHSADHKLWAVRRPSTFIAWACW</sequence>